<protein>
    <recommendedName>
        <fullName evidence="3">Carbonic anhydrase</fullName>
    </recommendedName>
</protein>
<evidence type="ECO:0000313" key="2">
    <source>
        <dbReference type="Proteomes" id="UP000559256"/>
    </source>
</evidence>
<evidence type="ECO:0000313" key="1">
    <source>
        <dbReference type="EMBL" id="KAF5371714.1"/>
    </source>
</evidence>
<proteinExistence type="predicted"/>
<dbReference type="Proteomes" id="UP000559256">
    <property type="component" value="Unassembled WGS sequence"/>
</dbReference>
<dbReference type="InterPro" id="IPR036874">
    <property type="entry name" value="Carbonic_anhydrase_sf"/>
</dbReference>
<organism evidence="1 2">
    <name type="scientific">Tetrapyrgos nigripes</name>
    <dbReference type="NCBI Taxonomy" id="182062"/>
    <lineage>
        <taxon>Eukaryota</taxon>
        <taxon>Fungi</taxon>
        <taxon>Dikarya</taxon>
        <taxon>Basidiomycota</taxon>
        <taxon>Agaricomycotina</taxon>
        <taxon>Agaricomycetes</taxon>
        <taxon>Agaricomycetidae</taxon>
        <taxon>Agaricales</taxon>
        <taxon>Marasmiineae</taxon>
        <taxon>Marasmiaceae</taxon>
        <taxon>Tetrapyrgos</taxon>
    </lineage>
</organism>
<reference evidence="1 2" key="1">
    <citation type="journal article" date="2020" name="ISME J.">
        <title>Uncovering the hidden diversity of litter-decomposition mechanisms in mushroom-forming fungi.</title>
        <authorList>
            <person name="Floudas D."/>
            <person name="Bentzer J."/>
            <person name="Ahren D."/>
            <person name="Johansson T."/>
            <person name="Persson P."/>
            <person name="Tunlid A."/>
        </authorList>
    </citation>
    <scope>NUCLEOTIDE SEQUENCE [LARGE SCALE GENOMIC DNA]</scope>
    <source>
        <strain evidence="1 2">CBS 291.85</strain>
    </source>
</reference>
<dbReference type="EMBL" id="JAACJM010000007">
    <property type="protein sequence ID" value="KAF5371714.1"/>
    <property type="molecule type" value="Genomic_DNA"/>
</dbReference>
<dbReference type="GO" id="GO:0008270">
    <property type="term" value="F:zinc ion binding"/>
    <property type="evidence" value="ECO:0007669"/>
    <property type="project" value="InterPro"/>
</dbReference>
<sequence>MPVGWLSLWRDWKATTLVLVLGIKLAMLWTTKYHRSSLRRESRSSGKHCSHQHELCLPAMKPLLPFQAELLERNAKYAEGHKAKIGEHNWGNFPKNAVGTFRSITGFGDLHVVSLAFGTVTCMDCRLHPQKQLSLADFDTTIIRNAGVRNLGLAISSSSNTPTAATSISPKTHAPIQDFKDHAKDPNAIDAVTDHINNDFGALSVDDLALRDVEYLRKSALIYPEAKISGWVFDDSTGKIRQVA</sequence>
<keyword evidence="2" id="KW-1185">Reference proteome</keyword>
<dbReference type="GO" id="GO:0004089">
    <property type="term" value="F:carbonate dehydratase activity"/>
    <property type="evidence" value="ECO:0007669"/>
    <property type="project" value="InterPro"/>
</dbReference>
<evidence type="ECO:0008006" key="3">
    <source>
        <dbReference type="Google" id="ProtNLM"/>
    </source>
</evidence>
<name>A0A8H5GVE8_9AGAR</name>
<dbReference type="AlphaFoldDB" id="A0A8H5GVE8"/>
<dbReference type="SUPFAM" id="SSF53056">
    <property type="entry name" value="beta-carbonic anhydrase, cab"/>
    <property type="match status" value="1"/>
</dbReference>
<accession>A0A8H5GVE8</accession>
<dbReference type="OrthoDB" id="2977752at2759"/>
<gene>
    <name evidence="1" type="ORF">D9758_003423</name>
</gene>
<comment type="caution">
    <text evidence="1">The sequence shown here is derived from an EMBL/GenBank/DDBJ whole genome shotgun (WGS) entry which is preliminary data.</text>
</comment>